<evidence type="ECO:0000313" key="2">
    <source>
        <dbReference type="Proteomes" id="UP001217741"/>
    </source>
</evidence>
<dbReference type="SUPFAM" id="SSF54665">
    <property type="entry name" value="CO dehydrogenase molybdoprotein N-domain-like"/>
    <property type="match status" value="1"/>
</dbReference>
<dbReference type="EMBL" id="JARJLO010000386">
    <property type="protein sequence ID" value="MDF3873965.1"/>
    <property type="molecule type" value="Genomic_DNA"/>
</dbReference>
<evidence type="ECO:0008006" key="3">
    <source>
        <dbReference type="Google" id="ProtNLM"/>
    </source>
</evidence>
<dbReference type="Proteomes" id="UP001217741">
    <property type="component" value="Unassembled WGS sequence"/>
</dbReference>
<proteinExistence type="predicted"/>
<evidence type="ECO:0000313" key="1">
    <source>
        <dbReference type="EMBL" id="MDF3873965.1"/>
    </source>
</evidence>
<dbReference type="PANTHER" id="PTHR47495">
    <property type="entry name" value="ALDEHYDE DEHYDROGENASE"/>
    <property type="match status" value="1"/>
</dbReference>
<dbReference type="InterPro" id="IPR036856">
    <property type="entry name" value="Ald_Oxase/Xan_DH_a/b_sf"/>
</dbReference>
<accession>A0AAW6PWN3</accession>
<comment type="caution">
    <text evidence="1">The sequence shown here is derived from an EMBL/GenBank/DDBJ whole genome shotgun (WGS) entry which is preliminary data.</text>
</comment>
<name>A0AAW6PWN3_PSEPU</name>
<sequence>MVCGKQEISYAELVTLGVTREFSEAELKALPLKADADLRLVGKPVTSLDIANKTTGDAVFGIDARVEGMVYASPLLPPTRYGVGADAELTQLPRCH</sequence>
<dbReference type="Gene3D" id="3.90.1170.50">
    <property type="entry name" value="Aldehyde oxidase/xanthine dehydrogenase, a/b hammerhead"/>
    <property type="match status" value="1"/>
</dbReference>
<dbReference type="InterPro" id="IPR052516">
    <property type="entry name" value="N-heterocyclic_Hydroxylase"/>
</dbReference>
<dbReference type="PANTHER" id="PTHR47495:SF2">
    <property type="entry name" value="ALDEHYDE DEHYDROGENASE"/>
    <property type="match status" value="1"/>
</dbReference>
<protein>
    <recommendedName>
        <fullName evidence="3">Aldehyde oxidase/xanthine dehydrogenase a/b hammerhead domain-containing protein</fullName>
    </recommendedName>
</protein>
<organism evidence="1 2">
    <name type="scientific">Pseudomonas putida</name>
    <name type="common">Arthrobacter siderocapsulatus</name>
    <dbReference type="NCBI Taxonomy" id="303"/>
    <lineage>
        <taxon>Bacteria</taxon>
        <taxon>Pseudomonadati</taxon>
        <taxon>Pseudomonadota</taxon>
        <taxon>Gammaproteobacteria</taxon>
        <taxon>Pseudomonadales</taxon>
        <taxon>Pseudomonadaceae</taxon>
        <taxon>Pseudomonas</taxon>
    </lineage>
</organism>
<dbReference type="RefSeq" id="WP_236183105.1">
    <property type="nucleotide sequence ID" value="NZ_JADUCN010000100.1"/>
</dbReference>
<dbReference type="AlphaFoldDB" id="A0AAW6PWN3"/>
<gene>
    <name evidence="1" type="ORF">P3W50_26385</name>
</gene>
<reference evidence="1" key="1">
    <citation type="submission" date="2023-03" db="EMBL/GenBank/DDBJ databases">
        <title>Draft assemblies of triclosan tolerant bacteria isolated from returned activated sludge.</title>
        <authorList>
            <person name="Van Hamelsveld S."/>
        </authorList>
    </citation>
    <scope>NUCLEOTIDE SEQUENCE</scope>
    <source>
        <strain evidence="1">GW210012_S60</strain>
    </source>
</reference>